<name>A0AAV3XV88_9GAST</name>
<dbReference type="EMBL" id="BLXT01000140">
    <property type="protein sequence ID" value="GFN74534.1"/>
    <property type="molecule type" value="Genomic_DNA"/>
</dbReference>
<protein>
    <submittedName>
        <fullName evidence="2">Uncharacterized protein</fullName>
    </submittedName>
</protein>
<dbReference type="AlphaFoldDB" id="A0AAV3XV88"/>
<accession>A0AAV3XV88</accession>
<evidence type="ECO:0000256" key="1">
    <source>
        <dbReference type="SAM" id="MobiDB-lite"/>
    </source>
</evidence>
<evidence type="ECO:0000313" key="2">
    <source>
        <dbReference type="EMBL" id="GFN74534.1"/>
    </source>
</evidence>
<feature type="region of interest" description="Disordered" evidence="1">
    <location>
        <begin position="21"/>
        <end position="49"/>
    </location>
</feature>
<dbReference type="Proteomes" id="UP000735302">
    <property type="component" value="Unassembled WGS sequence"/>
</dbReference>
<comment type="caution">
    <text evidence="2">The sequence shown here is derived from an EMBL/GenBank/DDBJ whole genome shotgun (WGS) entry which is preliminary data.</text>
</comment>
<keyword evidence="3" id="KW-1185">Reference proteome</keyword>
<sequence>MSVTVRIFFGTLDFLRPLEPEKKFSGGQRAGEAKTAEVNTAEVRKPAEGPTMEVMGDLQSKVEDGMLKLASGKSVPVITNCAALRDP</sequence>
<proteinExistence type="predicted"/>
<reference evidence="2 3" key="1">
    <citation type="journal article" date="2021" name="Elife">
        <title>Chloroplast acquisition without the gene transfer in kleptoplastic sea slugs, Plakobranchus ocellatus.</title>
        <authorList>
            <person name="Maeda T."/>
            <person name="Takahashi S."/>
            <person name="Yoshida T."/>
            <person name="Shimamura S."/>
            <person name="Takaki Y."/>
            <person name="Nagai Y."/>
            <person name="Toyoda A."/>
            <person name="Suzuki Y."/>
            <person name="Arimoto A."/>
            <person name="Ishii H."/>
            <person name="Satoh N."/>
            <person name="Nishiyama T."/>
            <person name="Hasebe M."/>
            <person name="Maruyama T."/>
            <person name="Minagawa J."/>
            <person name="Obokata J."/>
            <person name="Shigenobu S."/>
        </authorList>
    </citation>
    <scope>NUCLEOTIDE SEQUENCE [LARGE SCALE GENOMIC DNA]</scope>
</reference>
<evidence type="ECO:0000313" key="3">
    <source>
        <dbReference type="Proteomes" id="UP000735302"/>
    </source>
</evidence>
<organism evidence="2 3">
    <name type="scientific">Plakobranchus ocellatus</name>
    <dbReference type="NCBI Taxonomy" id="259542"/>
    <lineage>
        <taxon>Eukaryota</taxon>
        <taxon>Metazoa</taxon>
        <taxon>Spiralia</taxon>
        <taxon>Lophotrochozoa</taxon>
        <taxon>Mollusca</taxon>
        <taxon>Gastropoda</taxon>
        <taxon>Heterobranchia</taxon>
        <taxon>Euthyneura</taxon>
        <taxon>Panpulmonata</taxon>
        <taxon>Sacoglossa</taxon>
        <taxon>Placobranchoidea</taxon>
        <taxon>Plakobranchidae</taxon>
        <taxon>Plakobranchus</taxon>
    </lineage>
</organism>
<gene>
    <name evidence="2" type="ORF">PoB_000104000</name>
</gene>